<feature type="repeat" description="WD" evidence="3">
    <location>
        <begin position="245"/>
        <end position="276"/>
    </location>
</feature>
<reference evidence="5 6" key="1">
    <citation type="journal article" date="2018" name="Sci. Rep.">
        <title>Comparative genomics provides insights into the lifestyle and reveals functional heterogeneity of dark septate endophytic fungi.</title>
        <authorList>
            <person name="Knapp D.G."/>
            <person name="Nemeth J.B."/>
            <person name="Barry K."/>
            <person name="Hainaut M."/>
            <person name="Henrissat B."/>
            <person name="Johnson J."/>
            <person name="Kuo A."/>
            <person name="Lim J.H.P."/>
            <person name="Lipzen A."/>
            <person name="Nolan M."/>
            <person name="Ohm R.A."/>
            <person name="Tamas L."/>
            <person name="Grigoriev I.V."/>
            <person name="Spatafora J.W."/>
            <person name="Nagy L.G."/>
            <person name="Kovacs G.M."/>
        </authorList>
    </citation>
    <scope>NUCLEOTIDE SEQUENCE [LARGE SCALE GENOMIC DNA]</scope>
    <source>
        <strain evidence="5 6">DSE2036</strain>
    </source>
</reference>
<dbReference type="InterPro" id="IPR001680">
    <property type="entry name" value="WD40_rpt"/>
</dbReference>
<evidence type="ECO:0000256" key="2">
    <source>
        <dbReference type="ARBA" id="ARBA00022737"/>
    </source>
</evidence>
<feature type="compositionally biased region" description="Low complexity" evidence="4">
    <location>
        <begin position="830"/>
        <end position="855"/>
    </location>
</feature>
<feature type="compositionally biased region" description="Polar residues" evidence="4">
    <location>
        <begin position="593"/>
        <end position="610"/>
    </location>
</feature>
<organism evidence="5 6">
    <name type="scientific">Periconia macrospinosa</name>
    <dbReference type="NCBI Taxonomy" id="97972"/>
    <lineage>
        <taxon>Eukaryota</taxon>
        <taxon>Fungi</taxon>
        <taxon>Dikarya</taxon>
        <taxon>Ascomycota</taxon>
        <taxon>Pezizomycotina</taxon>
        <taxon>Dothideomycetes</taxon>
        <taxon>Pleosporomycetidae</taxon>
        <taxon>Pleosporales</taxon>
        <taxon>Massarineae</taxon>
        <taxon>Periconiaceae</taxon>
        <taxon>Periconia</taxon>
    </lineage>
</organism>
<accession>A0A2V1DQ42</accession>
<proteinExistence type="predicted"/>
<name>A0A2V1DQ42_9PLEO</name>
<feature type="repeat" description="WD" evidence="3">
    <location>
        <begin position="317"/>
        <end position="357"/>
    </location>
</feature>
<feature type="compositionally biased region" description="Polar residues" evidence="4">
    <location>
        <begin position="729"/>
        <end position="742"/>
    </location>
</feature>
<dbReference type="Proteomes" id="UP000244855">
    <property type="component" value="Unassembled WGS sequence"/>
</dbReference>
<feature type="region of interest" description="Disordered" evidence="4">
    <location>
        <begin position="591"/>
        <end position="610"/>
    </location>
</feature>
<evidence type="ECO:0000256" key="1">
    <source>
        <dbReference type="ARBA" id="ARBA00022574"/>
    </source>
</evidence>
<dbReference type="AlphaFoldDB" id="A0A2V1DQ42"/>
<feature type="compositionally biased region" description="Polar residues" evidence="4">
    <location>
        <begin position="240"/>
        <end position="251"/>
    </location>
</feature>
<feature type="compositionally biased region" description="Low complexity" evidence="4">
    <location>
        <begin position="808"/>
        <end position="817"/>
    </location>
</feature>
<dbReference type="PANTHER" id="PTHR14221">
    <property type="entry name" value="WD REPEAT DOMAIN 44"/>
    <property type="match status" value="1"/>
</dbReference>
<dbReference type="SUPFAM" id="SSF50978">
    <property type="entry name" value="WD40 repeat-like"/>
    <property type="match status" value="1"/>
</dbReference>
<dbReference type="PANTHER" id="PTHR14221:SF0">
    <property type="entry name" value="WD REPEAT-CONTAINING PROTEIN 44"/>
    <property type="match status" value="1"/>
</dbReference>
<evidence type="ECO:0000256" key="3">
    <source>
        <dbReference type="PROSITE-ProRule" id="PRU00221"/>
    </source>
</evidence>
<keyword evidence="1 3" id="KW-0853">WD repeat</keyword>
<feature type="region of interest" description="Disordered" evidence="4">
    <location>
        <begin position="808"/>
        <end position="873"/>
    </location>
</feature>
<dbReference type="STRING" id="97972.A0A2V1DQ42"/>
<dbReference type="SMART" id="SM00320">
    <property type="entry name" value="WD40"/>
    <property type="match status" value="6"/>
</dbReference>
<gene>
    <name evidence="5" type="ORF">DM02DRAFT_656406</name>
</gene>
<keyword evidence="2" id="KW-0677">Repeat</keyword>
<feature type="compositionally biased region" description="Polar residues" evidence="4">
    <location>
        <begin position="91"/>
        <end position="117"/>
    </location>
</feature>
<sequence>MANVLPKIKVMDSSQIPTLQRQDTGGKGKGGGKHEVLPPTNGKIAAKLRSPISSGPTTSAEATGSVNGKKSSEEYASEAGIDPLSQHILKRTNTSNLQRYRSQTIDSPGQTPGSPNDTHTHTDTKGDAAKEANSANKADKKKGVSFLSRFIGNKKKTAVDETEDNGSELEESRPEGMDATLFAHSGDNLGFHPRYPQPPAYIKVRTKFKKEKEFNHLFLAQELQSGTKKRNAPAVGANPAPQSGSAGSQNPVWATEFSQDGKYLAAGGQDRVVRVWAVISTPEERRAHELEESSKLAEGQNTHLSAPVFQQKPFRLYIGHESTILDLSWSKNNFLLSSSMDKTVRLWHLSRSENLCTFKHSDIVPSIQFHPRDDRFFLAGSLDTKLRLWSIPDKSVAFSASVSDMVTAVSFTPDGKSCIAGTLSGLCMFYETEGLKYQSQIHVKSTRGQNAKGSKITGIQIKTFPVGRDREEMKLLVTSNDSRIRVYNLRDKSLEMKFKAHENNSSQIRATFADDTSHIICGSEDRKAYIWSTFVPESERRNQHPVELFEAHSAATTCALLAPLKTRLLLAASEDPIFDLCNPPPVTLISREPSINGSKPTTETGSNLATPIDSTFTKVAGSPAYIARSEHPDGNIIITTDFTGSIKVFRQDCAYTKRMRFDTWDTSSVFSKRTGSKISISRTGSLKSRSGRSRRDSTSTQPPNERIMSWRQELSQGGSGGAGGFDALNGSNTPRASMTRSSSPRKRASRISMISMASASNSPRLEPQVLSEETMPNLDLTAEKPRPLSLSSAPLNFRDSWSLNPPTTNIPTTIVTPPISPFLPTPSTPSPRSLQPQPSNLSTQNAHASASASASADDHDHHPTTPLFDPISPQNLTRYPSLSNPLCVYAGQSWAFWSANRMLLGLLDGRERERERDKERVGSVGSVGTEVSVLTLECVDENGEGEGESGG</sequence>
<feature type="compositionally biased region" description="Polar residues" evidence="4">
    <location>
        <begin position="51"/>
        <end position="69"/>
    </location>
</feature>
<dbReference type="PROSITE" id="PS50294">
    <property type="entry name" value="WD_REPEATS_REGION"/>
    <property type="match status" value="3"/>
</dbReference>
<dbReference type="InterPro" id="IPR015943">
    <property type="entry name" value="WD40/YVTN_repeat-like_dom_sf"/>
</dbReference>
<dbReference type="InterPro" id="IPR036322">
    <property type="entry name" value="WD40_repeat_dom_sf"/>
</dbReference>
<feature type="compositionally biased region" description="Polar residues" evidence="4">
    <location>
        <begin position="12"/>
        <end position="23"/>
    </location>
</feature>
<feature type="repeat" description="WD" evidence="3">
    <location>
        <begin position="357"/>
        <end position="399"/>
    </location>
</feature>
<feature type="compositionally biased region" description="Pro residues" evidence="4">
    <location>
        <begin position="818"/>
        <end position="829"/>
    </location>
</feature>
<dbReference type="EMBL" id="KZ805392">
    <property type="protein sequence ID" value="PVH99463.1"/>
    <property type="molecule type" value="Genomic_DNA"/>
</dbReference>
<evidence type="ECO:0000256" key="4">
    <source>
        <dbReference type="SAM" id="MobiDB-lite"/>
    </source>
</evidence>
<dbReference type="PROSITE" id="PS50082">
    <property type="entry name" value="WD_REPEATS_2"/>
    <property type="match status" value="3"/>
</dbReference>
<protein>
    <submittedName>
        <fullName evidence="5">WD40 repeat-like protein</fullName>
    </submittedName>
</protein>
<feature type="region of interest" description="Disordered" evidence="4">
    <location>
        <begin position="1"/>
        <end position="144"/>
    </location>
</feature>
<keyword evidence="6" id="KW-1185">Reference proteome</keyword>
<feature type="compositionally biased region" description="Basic and acidic residues" evidence="4">
    <location>
        <begin position="118"/>
        <end position="130"/>
    </location>
</feature>
<feature type="region of interest" description="Disordered" evidence="4">
    <location>
        <begin position="672"/>
        <end position="749"/>
    </location>
</feature>
<dbReference type="Pfam" id="PF00400">
    <property type="entry name" value="WD40"/>
    <property type="match status" value="4"/>
</dbReference>
<evidence type="ECO:0000313" key="5">
    <source>
        <dbReference type="EMBL" id="PVH99463.1"/>
    </source>
</evidence>
<dbReference type="Gene3D" id="2.130.10.10">
    <property type="entry name" value="YVTN repeat-like/Quinoprotein amine dehydrogenase"/>
    <property type="match status" value="1"/>
</dbReference>
<dbReference type="OrthoDB" id="1932312at2759"/>
<dbReference type="InterPro" id="IPR040324">
    <property type="entry name" value="WDR44/Dgr2"/>
</dbReference>
<feature type="region of interest" description="Disordered" evidence="4">
    <location>
        <begin position="225"/>
        <end position="251"/>
    </location>
</feature>
<evidence type="ECO:0000313" key="6">
    <source>
        <dbReference type="Proteomes" id="UP000244855"/>
    </source>
</evidence>